<accession>A0A8J3CAJ8</accession>
<dbReference type="InterPro" id="IPR011041">
    <property type="entry name" value="Quinoprot_gluc/sorb_DH_b-prop"/>
</dbReference>
<dbReference type="PANTHER" id="PTHR19328:SF13">
    <property type="entry name" value="HIPL1 PROTEIN"/>
    <property type="match status" value="1"/>
</dbReference>
<evidence type="ECO:0000313" key="3">
    <source>
        <dbReference type="EMBL" id="GGM51094.1"/>
    </source>
</evidence>
<proteinExistence type="predicted"/>
<dbReference type="AlphaFoldDB" id="A0A8J3CAJ8"/>
<dbReference type="PANTHER" id="PTHR19328">
    <property type="entry name" value="HEDGEHOG-INTERACTING PROTEIN"/>
    <property type="match status" value="1"/>
</dbReference>
<keyword evidence="4" id="KW-1185">Reference proteome</keyword>
<dbReference type="SUPFAM" id="SSF50952">
    <property type="entry name" value="Soluble quinoprotein glucose dehydrogenase"/>
    <property type="match status" value="1"/>
</dbReference>
<evidence type="ECO:0000256" key="1">
    <source>
        <dbReference type="SAM" id="SignalP"/>
    </source>
</evidence>
<keyword evidence="1" id="KW-0732">Signal</keyword>
<dbReference type="Pfam" id="PF07995">
    <property type="entry name" value="GSDH"/>
    <property type="match status" value="1"/>
</dbReference>
<feature type="signal peptide" evidence="1">
    <location>
        <begin position="1"/>
        <end position="18"/>
    </location>
</feature>
<evidence type="ECO:0000259" key="2">
    <source>
        <dbReference type="Pfam" id="PF07995"/>
    </source>
</evidence>
<sequence>MALVAGSAGMGAVPAATAAPPLPPGAGERTVAGNLTVPWGLAFLPDGSALVTERDSGKVLQVTQGRSTVVAHIAEAVKYGMHGGLLGIAVSPNYAQDGWVYVFYTTEEDNRIARFRLGEAVEPIVTGIARGEKRNGGALAFGPDGMLYAGVGDAGSPHTAQDLGSLNGKILRMTANGAPAPDNPYPGSLVYSLGHRDVQGMAWDEAGVMYAGDIGEDDWDEINVIEAGGNYGWPTCEGQCSDDSVIPPMATLRPEEGVPTGVAYRNGALYVSTLRGQRLVRIEVHRGTAEGPARTVPTGRSLGRLRAAVNAPDGSLWVTTSNRDGKKTPGAEDDRVVSLMVP</sequence>
<protein>
    <recommendedName>
        <fullName evidence="2">Glucose/Sorbosone dehydrogenase domain-containing protein</fullName>
    </recommendedName>
</protein>
<dbReference type="EMBL" id="BMMK01000008">
    <property type="protein sequence ID" value="GGM51094.1"/>
    <property type="molecule type" value="Genomic_DNA"/>
</dbReference>
<name>A0A8J3CAJ8_9PSEU</name>
<organism evidence="3 4">
    <name type="scientific">Longimycelium tulufanense</name>
    <dbReference type="NCBI Taxonomy" id="907463"/>
    <lineage>
        <taxon>Bacteria</taxon>
        <taxon>Bacillati</taxon>
        <taxon>Actinomycetota</taxon>
        <taxon>Actinomycetes</taxon>
        <taxon>Pseudonocardiales</taxon>
        <taxon>Pseudonocardiaceae</taxon>
        <taxon>Longimycelium</taxon>
    </lineage>
</organism>
<dbReference type="Proteomes" id="UP000637578">
    <property type="component" value="Unassembled WGS sequence"/>
</dbReference>
<evidence type="ECO:0000313" key="4">
    <source>
        <dbReference type="Proteomes" id="UP000637578"/>
    </source>
</evidence>
<feature type="chain" id="PRO_5035268293" description="Glucose/Sorbosone dehydrogenase domain-containing protein" evidence="1">
    <location>
        <begin position="19"/>
        <end position="342"/>
    </location>
</feature>
<gene>
    <name evidence="3" type="ORF">GCM10012275_22500</name>
</gene>
<dbReference type="InterPro" id="IPR012938">
    <property type="entry name" value="Glc/Sorbosone_DH"/>
</dbReference>
<dbReference type="InterPro" id="IPR011042">
    <property type="entry name" value="6-blade_b-propeller_TolB-like"/>
</dbReference>
<dbReference type="Gene3D" id="2.120.10.30">
    <property type="entry name" value="TolB, C-terminal domain"/>
    <property type="match status" value="1"/>
</dbReference>
<reference evidence="3" key="2">
    <citation type="submission" date="2020-09" db="EMBL/GenBank/DDBJ databases">
        <authorList>
            <person name="Sun Q."/>
            <person name="Zhou Y."/>
        </authorList>
    </citation>
    <scope>NUCLEOTIDE SEQUENCE</scope>
    <source>
        <strain evidence="3">CGMCC 4.5737</strain>
    </source>
</reference>
<comment type="caution">
    <text evidence="3">The sequence shown here is derived from an EMBL/GenBank/DDBJ whole genome shotgun (WGS) entry which is preliminary data.</text>
</comment>
<reference evidence="3" key="1">
    <citation type="journal article" date="2014" name="Int. J. Syst. Evol. Microbiol.">
        <title>Complete genome sequence of Corynebacterium casei LMG S-19264T (=DSM 44701T), isolated from a smear-ripened cheese.</title>
        <authorList>
            <consortium name="US DOE Joint Genome Institute (JGI-PGF)"/>
            <person name="Walter F."/>
            <person name="Albersmeier A."/>
            <person name="Kalinowski J."/>
            <person name="Ruckert C."/>
        </authorList>
    </citation>
    <scope>NUCLEOTIDE SEQUENCE</scope>
    <source>
        <strain evidence="3">CGMCC 4.5737</strain>
    </source>
</reference>
<feature type="domain" description="Glucose/Sorbosone dehydrogenase" evidence="2">
    <location>
        <begin position="35"/>
        <end position="326"/>
    </location>
</feature>